<proteinExistence type="predicted"/>
<dbReference type="Gene3D" id="1.10.30.50">
    <property type="match status" value="1"/>
</dbReference>
<accession>X1A4X6</accession>
<dbReference type="EMBL" id="BART01004202">
    <property type="protein sequence ID" value="GAG67833.1"/>
    <property type="molecule type" value="Genomic_DNA"/>
</dbReference>
<evidence type="ECO:0000313" key="2">
    <source>
        <dbReference type="EMBL" id="GAG67833.1"/>
    </source>
</evidence>
<dbReference type="GO" id="GO:0003676">
    <property type="term" value="F:nucleic acid binding"/>
    <property type="evidence" value="ECO:0007669"/>
    <property type="project" value="InterPro"/>
</dbReference>
<name>X1A4X6_9ZZZZ</name>
<comment type="caution">
    <text evidence="2">The sequence shown here is derived from an EMBL/GenBank/DDBJ whole genome shotgun (WGS) entry which is preliminary data.</text>
</comment>
<evidence type="ECO:0000259" key="1">
    <source>
        <dbReference type="Pfam" id="PF01844"/>
    </source>
</evidence>
<dbReference type="GO" id="GO:0008270">
    <property type="term" value="F:zinc ion binding"/>
    <property type="evidence" value="ECO:0007669"/>
    <property type="project" value="InterPro"/>
</dbReference>
<dbReference type="GO" id="GO:0004519">
    <property type="term" value="F:endonuclease activity"/>
    <property type="evidence" value="ECO:0007669"/>
    <property type="project" value="InterPro"/>
</dbReference>
<dbReference type="InterPro" id="IPR002711">
    <property type="entry name" value="HNH"/>
</dbReference>
<gene>
    <name evidence="2" type="ORF">S01H4_10781</name>
</gene>
<organism evidence="2">
    <name type="scientific">marine sediment metagenome</name>
    <dbReference type="NCBI Taxonomy" id="412755"/>
    <lineage>
        <taxon>unclassified sequences</taxon>
        <taxon>metagenomes</taxon>
        <taxon>ecological metagenomes</taxon>
    </lineage>
</organism>
<sequence length="64" mass="7192">HPFCEDCLEKNPQQTKIAQEVHHVIPWASGSTPAEQDTLAYDPDNLRALCVDCHKAADRKFTSN</sequence>
<dbReference type="Pfam" id="PF01844">
    <property type="entry name" value="HNH"/>
    <property type="match status" value="1"/>
</dbReference>
<reference evidence="2" key="1">
    <citation type="journal article" date="2014" name="Front. Microbiol.">
        <title>High frequency of phylogenetically diverse reductive dehalogenase-homologous genes in deep subseafloor sedimentary metagenomes.</title>
        <authorList>
            <person name="Kawai M."/>
            <person name="Futagami T."/>
            <person name="Toyoda A."/>
            <person name="Takaki Y."/>
            <person name="Nishi S."/>
            <person name="Hori S."/>
            <person name="Arai W."/>
            <person name="Tsubouchi T."/>
            <person name="Morono Y."/>
            <person name="Uchiyama I."/>
            <person name="Ito T."/>
            <person name="Fujiyama A."/>
            <person name="Inagaki F."/>
            <person name="Takami H."/>
        </authorList>
    </citation>
    <scope>NUCLEOTIDE SEQUENCE</scope>
    <source>
        <strain evidence="2">Expedition CK06-06</strain>
    </source>
</reference>
<dbReference type="AlphaFoldDB" id="X1A4X6"/>
<dbReference type="CDD" id="cd00085">
    <property type="entry name" value="HNHc"/>
    <property type="match status" value="1"/>
</dbReference>
<protein>
    <recommendedName>
        <fullName evidence="1">HNH domain-containing protein</fullName>
    </recommendedName>
</protein>
<feature type="non-terminal residue" evidence="2">
    <location>
        <position position="1"/>
    </location>
</feature>
<feature type="domain" description="HNH" evidence="1">
    <location>
        <begin position="4"/>
        <end position="57"/>
    </location>
</feature>
<dbReference type="InterPro" id="IPR003615">
    <property type="entry name" value="HNH_nuc"/>
</dbReference>